<keyword evidence="3" id="KW-1185">Reference proteome</keyword>
<feature type="transmembrane region" description="Helical" evidence="1">
    <location>
        <begin position="51"/>
        <end position="76"/>
    </location>
</feature>
<feature type="transmembrane region" description="Helical" evidence="1">
    <location>
        <begin position="142"/>
        <end position="160"/>
    </location>
</feature>
<dbReference type="Proteomes" id="UP000548476">
    <property type="component" value="Unassembled WGS sequence"/>
</dbReference>
<dbReference type="RefSeq" id="WP_184785832.1">
    <property type="nucleotide sequence ID" value="NZ_BONT01000020.1"/>
</dbReference>
<evidence type="ECO:0000313" key="3">
    <source>
        <dbReference type="Proteomes" id="UP000548476"/>
    </source>
</evidence>
<evidence type="ECO:0000313" key="2">
    <source>
        <dbReference type="EMBL" id="MBB6032901.1"/>
    </source>
</evidence>
<evidence type="ECO:0000256" key="1">
    <source>
        <dbReference type="SAM" id="Phobius"/>
    </source>
</evidence>
<dbReference type="InterPro" id="IPR013901">
    <property type="entry name" value="Anthrone_oxy"/>
</dbReference>
<reference evidence="2 3" key="1">
    <citation type="submission" date="2020-08" db="EMBL/GenBank/DDBJ databases">
        <title>Genomic Encyclopedia of Type Strains, Phase IV (KMG-IV): sequencing the most valuable type-strain genomes for metagenomic binning, comparative biology and taxonomic classification.</title>
        <authorList>
            <person name="Goeker M."/>
        </authorList>
    </citation>
    <scope>NUCLEOTIDE SEQUENCE [LARGE SCALE GENOMIC DNA]</scope>
    <source>
        <strain evidence="2 3">YIM 65646</strain>
    </source>
</reference>
<comment type="caution">
    <text evidence="2">The sequence shown here is derived from an EMBL/GenBank/DDBJ whole genome shotgun (WGS) entry which is preliminary data.</text>
</comment>
<dbReference type="AlphaFoldDB" id="A0A841F7B0"/>
<keyword evidence="1" id="KW-0472">Membrane</keyword>
<dbReference type="EMBL" id="JACHGT010000002">
    <property type="protein sequence ID" value="MBB6032901.1"/>
    <property type="molecule type" value="Genomic_DNA"/>
</dbReference>
<keyword evidence="1" id="KW-0812">Transmembrane</keyword>
<feature type="transmembrane region" description="Helical" evidence="1">
    <location>
        <begin position="6"/>
        <end position="30"/>
    </location>
</feature>
<name>A0A841F7B0_9ACTN</name>
<dbReference type="Pfam" id="PF08592">
    <property type="entry name" value="Anthrone_oxy"/>
    <property type="match status" value="1"/>
</dbReference>
<keyword evidence="1" id="KW-1133">Transmembrane helix</keyword>
<proteinExistence type="predicted"/>
<gene>
    <name evidence="2" type="ORF">HNR73_000748</name>
</gene>
<protein>
    <submittedName>
        <fullName evidence="2">Putative membrane protein</fullName>
    </submittedName>
</protein>
<accession>A0A841F7B0</accession>
<organism evidence="2 3">
    <name type="scientific">Phytomonospora endophytica</name>
    <dbReference type="NCBI Taxonomy" id="714109"/>
    <lineage>
        <taxon>Bacteria</taxon>
        <taxon>Bacillati</taxon>
        <taxon>Actinomycetota</taxon>
        <taxon>Actinomycetes</taxon>
        <taxon>Micromonosporales</taxon>
        <taxon>Micromonosporaceae</taxon>
        <taxon>Phytomonospora</taxon>
    </lineage>
</organism>
<sequence>MLFTNVVLIAAGVTSTLITGLFFGFSTAVNGALNKLTDREYLRAMQSINRVILNPVFMLCFVGSPVLLILSVVLHFDDTDSARFWFLAAAAAIYTVGLFFVTIGANVPLNNRLEATDVESLDDAGLAEARGWFEKPWNARHAVRTVAGVIASILTFWALLV</sequence>
<feature type="transmembrane region" description="Helical" evidence="1">
    <location>
        <begin position="82"/>
        <end position="103"/>
    </location>
</feature>